<dbReference type="OrthoDB" id="165643at2759"/>
<protein>
    <submittedName>
        <fullName evidence="3">Mitochondrial fission process protein 1</fullName>
    </submittedName>
</protein>
<feature type="compositionally biased region" description="Basic residues" evidence="1">
    <location>
        <begin position="218"/>
        <end position="229"/>
    </location>
</feature>
<proteinExistence type="predicted"/>
<dbReference type="EMBL" id="JAGDFM010000067">
    <property type="protein sequence ID" value="KAG7388080.1"/>
    <property type="molecule type" value="Genomic_DNA"/>
</dbReference>
<accession>A0A8T1W7C4</accession>
<feature type="region of interest" description="Disordered" evidence="1">
    <location>
        <begin position="207"/>
        <end position="230"/>
    </location>
</feature>
<evidence type="ECO:0000256" key="1">
    <source>
        <dbReference type="SAM" id="MobiDB-lite"/>
    </source>
</evidence>
<dbReference type="AlphaFoldDB" id="A0A8T1W7C4"/>
<dbReference type="Proteomes" id="UP000694044">
    <property type="component" value="Unassembled WGS sequence"/>
</dbReference>
<keyword evidence="2" id="KW-0732">Signal</keyword>
<evidence type="ECO:0000256" key="2">
    <source>
        <dbReference type="SAM" id="SignalP"/>
    </source>
</evidence>
<gene>
    <name evidence="3" type="primary">MTFP1_3</name>
    <name evidence="3" type="ORF">PHYPSEUDO_013199</name>
</gene>
<evidence type="ECO:0000313" key="4">
    <source>
        <dbReference type="Proteomes" id="UP000694044"/>
    </source>
</evidence>
<organism evidence="3 4">
    <name type="scientific">Phytophthora pseudosyringae</name>
    <dbReference type="NCBI Taxonomy" id="221518"/>
    <lineage>
        <taxon>Eukaryota</taxon>
        <taxon>Sar</taxon>
        <taxon>Stramenopiles</taxon>
        <taxon>Oomycota</taxon>
        <taxon>Peronosporomycetes</taxon>
        <taxon>Peronosporales</taxon>
        <taxon>Peronosporaceae</taxon>
        <taxon>Phytophthora</taxon>
    </lineage>
</organism>
<comment type="caution">
    <text evidence="3">The sequence shown here is derived from an EMBL/GenBank/DDBJ whole genome shotgun (WGS) entry which is preliminary data.</text>
</comment>
<keyword evidence="4" id="KW-1185">Reference proteome</keyword>
<evidence type="ECO:0000313" key="3">
    <source>
        <dbReference type="EMBL" id="KAG7388080.1"/>
    </source>
</evidence>
<feature type="chain" id="PRO_5035721992" evidence="2">
    <location>
        <begin position="26"/>
        <end position="250"/>
    </location>
</feature>
<reference evidence="3" key="1">
    <citation type="submission" date="2021-02" db="EMBL/GenBank/DDBJ databases">
        <authorList>
            <person name="Palmer J.M."/>
        </authorList>
    </citation>
    <scope>NUCLEOTIDE SEQUENCE</scope>
    <source>
        <strain evidence="3">SCRP734</strain>
    </source>
</reference>
<feature type="signal peptide" evidence="2">
    <location>
        <begin position="1"/>
        <end position="25"/>
    </location>
</feature>
<sequence>MSCGTFHVQSCGFFWFLSTVYLVHSAVVGSTRASDAVFNLVIHRPRIAGGTLTIPIDSSVRLVKGAAKEAPHNTIRLRYGHARKCLVMRASSSLEREKWLVALIQAMAAAQSLGDHVPTPTVLGSSLDFASQTATARQVPQPVKAQRESLSTLTKRVQPARTFPSPTPSSIDTVSSSADRLDADFIPVLERPFSSTASAVSPIDMVDPHTSSVDRAERSHKRHSHRRRARDSLSIAMQFLTTIGLGLATS</sequence>
<name>A0A8T1W7C4_9STRA</name>